<dbReference type="RefSeq" id="WP_002603375.1">
    <property type="nucleotide sequence ID" value="NZ_CABIXC010000009.1"/>
</dbReference>
<accession>A0A174GIS4</accession>
<organism evidence="2 3">
    <name type="scientific">Hungatella hathewayi</name>
    <dbReference type="NCBI Taxonomy" id="154046"/>
    <lineage>
        <taxon>Bacteria</taxon>
        <taxon>Bacillati</taxon>
        <taxon>Bacillota</taxon>
        <taxon>Clostridia</taxon>
        <taxon>Lachnospirales</taxon>
        <taxon>Lachnospiraceae</taxon>
        <taxon>Hungatella</taxon>
    </lineage>
</organism>
<feature type="transmembrane region" description="Helical" evidence="1">
    <location>
        <begin position="43"/>
        <end position="65"/>
    </location>
</feature>
<keyword evidence="1" id="KW-0472">Membrane</keyword>
<sequence length="102" mass="11332">MYIQERSRNPRNLSMMLDAAHIIIGILIVALAVISFLNPEDHMLLFPVIFLLAASLNIMNAVFKIRMSGREKKKKASGILVLLFGIVLLALAVISAVSIWWG</sequence>
<name>A0A174GIS4_9FIRM</name>
<evidence type="ECO:0000313" key="3">
    <source>
        <dbReference type="Proteomes" id="UP000095651"/>
    </source>
</evidence>
<dbReference type="InterPro" id="IPR046577">
    <property type="entry name" value="DUF6637"/>
</dbReference>
<proteinExistence type="predicted"/>
<evidence type="ECO:0000313" key="2">
    <source>
        <dbReference type="EMBL" id="CUO61881.1"/>
    </source>
</evidence>
<feature type="transmembrane region" description="Helical" evidence="1">
    <location>
        <begin position="77"/>
        <end position="101"/>
    </location>
</feature>
<feature type="transmembrane region" description="Helical" evidence="1">
    <location>
        <begin position="12"/>
        <end position="37"/>
    </location>
</feature>
<dbReference type="Proteomes" id="UP000095651">
    <property type="component" value="Unassembled WGS sequence"/>
</dbReference>
<protein>
    <submittedName>
        <fullName evidence="2">Uncharacterized protein</fullName>
    </submittedName>
</protein>
<evidence type="ECO:0000256" key="1">
    <source>
        <dbReference type="SAM" id="Phobius"/>
    </source>
</evidence>
<gene>
    <name evidence="2" type="ORF">ERS852407_03370</name>
</gene>
<dbReference type="AlphaFoldDB" id="A0A174GIS4"/>
<dbReference type="EMBL" id="CYZE01000009">
    <property type="protein sequence ID" value="CUO61881.1"/>
    <property type="molecule type" value="Genomic_DNA"/>
</dbReference>
<keyword evidence="1" id="KW-0812">Transmembrane</keyword>
<reference evidence="2 3" key="1">
    <citation type="submission" date="2015-09" db="EMBL/GenBank/DDBJ databases">
        <authorList>
            <consortium name="Pathogen Informatics"/>
        </authorList>
    </citation>
    <scope>NUCLEOTIDE SEQUENCE [LARGE SCALE GENOMIC DNA]</scope>
    <source>
        <strain evidence="2 3">2789STDY5608850</strain>
    </source>
</reference>
<dbReference type="Pfam" id="PF20342">
    <property type="entry name" value="DUF6637"/>
    <property type="match status" value="1"/>
</dbReference>
<keyword evidence="1" id="KW-1133">Transmembrane helix</keyword>